<feature type="transmembrane region" description="Helical" evidence="8">
    <location>
        <begin position="115"/>
        <end position="135"/>
    </location>
</feature>
<dbReference type="EMBL" id="BRLB01000006">
    <property type="protein sequence ID" value="GKX29907.1"/>
    <property type="molecule type" value="Genomic_DNA"/>
</dbReference>
<reference evidence="10" key="1">
    <citation type="submission" date="2022-06" db="EMBL/GenBank/DDBJ databases">
        <title>Vallitalea longa sp. nov., an anaerobic bacterium isolated from marine sediment.</title>
        <authorList>
            <person name="Hirano S."/>
            <person name="Terahara T."/>
            <person name="Mori K."/>
            <person name="Hamada M."/>
            <person name="Matsumoto R."/>
            <person name="Kobayashi T."/>
        </authorList>
    </citation>
    <scope>NUCLEOTIDE SEQUENCE</scope>
    <source>
        <strain evidence="10">SH18-1</strain>
    </source>
</reference>
<feature type="domain" description="Major facilitator superfamily (MFS) profile" evidence="9">
    <location>
        <begin position="8"/>
        <end position="433"/>
    </location>
</feature>
<proteinExistence type="predicted"/>
<feature type="transmembrane region" description="Helical" evidence="8">
    <location>
        <begin position="155"/>
        <end position="172"/>
    </location>
</feature>
<evidence type="ECO:0000256" key="6">
    <source>
        <dbReference type="ARBA" id="ARBA00022989"/>
    </source>
</evidence>
<keyword evidence="7 8" id="KW-0472">Membrane</keyword>
<feature type="transmembrane region" description="Helical" evidence="8">
    <location>
        <begin position="323"/>
        <end position="345"/>
    </location>
</feature>
<keyword evidence="3" id="KW-1003">Cell membrane</keyword>
<dbReference type="NCBIfam" id="TIGR00792">
    <property type="entry name" value="gph"/>
    <property type="match status" value="1"/>
</dbReference>
<feature type="transmembrane region" description="Helical" evidence="8">
    <location>
        <begin position="273"/>
        <end position="293"/>
    </location>
</feature>
<dbReference type="Proteomes" id="UP001144256">
    <property type="component" value="Unassembled WGS sequence"/>
</dbReference>
<dbReference type="InterPro" id="IPR001927">
    <property type="entry name" value="Na/Gal_symport"/>
</dbReference>
<evidence type="ECO:0000256" key="3">
    <source>
        <dbReference type="ARBA" id="ARBA00022475"/>
    </source>
</evidence>
<evidence type="ECO:0000256" key="8">
    <source>
        <dbReference type="SAM" id="Phobius"/>
    </source>
</evidence>
<keyword evidence="11" id="KW-1185">Reference proteome</keyword>
<feature type="transmembrane region" description="Helical" evidence="8">
    <location>
        <begin position="300"/>
        <end position="317"/>
    </location>
</feature>
<keyword evidence="6 8" id="KW-1133">Transmembrane helix</keyword>
<sequence length="456" mass="50253">MNQVKEHLKMSEKIGYAMGDLACNLVFQTISIFLLIYYTDIFGISPAAASTLFLVARLWDAINDPIMGGIVDRTNTKWGKFRPYLLWGAIPFGILAVLCFTTPDFSYTGKLVYAYITYIGLGMAYTFINVPYGALTSSMTQDSSDRASLSSIRMFFAMTGGLIVAVGIPSLTKSLGDGNPAKGYQLTMIIFAVISVVLLMITFFTTKERHTSINENKVSKINLKTIVKIFKANHPLQIICLAFVILFGNNAITGSVGVYFFKYNLMREDLISLNLVLSMVVTLISLLFTPLLLKKMEKKNIFILGMAITLIRPIVSFTTSVPLILIGSVIGSIGAGFATGVVWGLVPDTIEYGEYKTGIRAEGTIYAIVGFFFKFGMALGGMIPGFVLQMTGYIENTVQTTTALIGIQSLVSIVPLLLIIVLIIVLNFYKLDNKTYSKILIELKNRQNNRKDVNNV</sequence>
<evidence type="ECO:0000313" key="11">
    <source>
        <dbReference type="Proteomes" id="UP001144256"/>
    </source>
</evidence>
<keyword evidence="5" id="KW-0769">Symport</keyword>
<dbReference type="GO" id="GO:0005886">
    <property type="term" value="C:plasma membrane"/>
    <property type="evidence" value="ECO:0007669"/>
    <property type="project" value="UniProtKB-SubCell"/>
</dbReference>
<dbReference type="AlphaFoldDB" id="A0A9W5YAI1"/>
<evidence type="ECO:0000259" key="9">
    <source>
        <dbReference type="PROSITE" id="PS50850"/>
    </source>
</evidence>
<dbReference type="Gene3D" id="1.20.1250.20">
    <property type="entry name" value="MFS general substrate transporter like domains"/>
    <property type="match status" value="2"/>
</dbReference>
<comment type="caution">
    <text evidence="10">The sequence shown here is derived from an EMBL/GenBank/DDBJ whole genome shotgun (WGS) entry which is preliminary data.</text>
</comment>
<evidence type="ECO:0000256" key="5">
    <source>
        <dbReference type="ARBA" id="ARBA00022847"/>
    </source>
</evidence>
<dbReference type="Pfam" id="PF13347">
    <property type="entry name" value="MFS_2"/>
    <property type="match status" value="1"/>
</dbReference>
<keyword evidence="2" id="KW-0813">Transport</keyword>
<accession>A0A9W5YAI1</accession>
<feature type="transmembrane region" description="Helical" evidence="8">
    <location>
        <begin position="365"/>
        <end position="387"/>
    </location>
</feature>
<evidence type="ECO:0000256" key="4">
    <source>
        <dbReference type="ARBA" id="ARBA00022692"/>
    </source>
</evidence>
<dbReference type="RefSeq" id="WP_281815653.1">
    <property type="nucleotide sequence ID" value="NZ_BRLB01000006.1"/>
</dbReference>
<dbReference type="InterPro" id="IPR039672">
    <property type="entry name" value="MFS_2"/>
</dbReference>
<evidence type="ECO:0000313" key="10">
    <source>
        <dbReference type="EMBL" id="GKX29907.1"/>
    </source>
</evidence>
<organism evidence="10 11">
    <name type="scientific">Vallitalea longa</name>
    <dbReference type="NCBI Taxonomy" id="2936439"/>
    <lineage>
        <taxon>Bacteria</taxon>
        <taxon>Bacillati</taxon>
        <taxon>Bacillota</taxon>
        <taxon>Clostridia</taxon>
        <taxon>Lachnospirales</taxon>
        <taxon>Vallitaleaceae</taxon>
        <taxon>Vallitalea</taxon>
    </lineage>
</organism>
<feature type="transmembrane region" description="Helical" evidence="8">
    <location>
        <begin position="84"/>
        <end position="103"/>
    </location>
</feature>
<dbReference type="GO" id="GO:0006814">
    <property type="term" value="P:sodium ion transport"/>
    <property type="evidence" value="ECO:0007669"/>
    <property type="project" value="InterPro"/>
</dbReference>
<name>A0A9W5YAI1_9FIRM</name>
<gene>
    <name evidence="10" type="primary">ynaJ</name>
    <name evidence="10" type="ORF">SH1V18_23870</name>
</gene>
<protein>
    <submittedName>
        <fullName evidence="10">Symporter YnaJ</fullName>
    </submittedName>
</protein>
<evidence type="ECO:0000256" key="7">
    <source>
        <dbReference type="ARBA" id="ARBA00023136"/>
    </source>
</evidence>
<dbReference type="PANTHER" id="PTHR11328:SF24">
    <property type="entry name" value="MAJOR FACILITATOR SUPERFAMILY (MFS) PROFILE DOMAIN-CONTAINING PROTEIN"/>
    <property type="match status" value="1"/>
</dbReference>
<feature type="transmembrane region" description="Helical" evidence="8">
    <location>
        <begin position="21"/>
        <end position="38"/>
    </location>
</feature>
<dbReference type="InterPro" id="IPR036259">
    <property type="entry name" value="MFS_trans_sf"/>
</dbReference>
<dbReference type="GO" id="GO:0015293">
    <property type="term" value="F:symporter activity"/>
    <property type="evidence" value="ECO:0007669"/>
    <property type="project" value="UniProtKB-KW"/>
</dbReference>
<dbReference type="PANTHER" id="PTHR11328">
    <property type="entry name" value="MAJOR FACILITATOR SUPERFAMILY DOMAIN-CONTAINING PROTEIN"/>
    <property type="match status" value="1"/>
</dbReference>
<dbReference type="SUPFAM" id="SSF103473">
    <property type="entry name" value="MFS general substrate transporter"/>
    <property type="match status" value="1"/>
</dbReference>
<dbReference type="GO" id="GO:0008643">
    <property type="term" value="P:carbohydrate transport"/>
    <property type="evidence" value="ECO:0007669"/>
    <property type="project" value="InterPro"/>
</dbReference>
<dbReference type="InterPro" id="IPR018043">
    <property type="entry name" value="Na/Gal_symport_CS"/>
</dbReference>
<dbReference type="CDD" id="cd17332">
    <property type="entry name" value="MFS_MelB_like"/>
    <property type="match status" value="1"/>
</dbReference>
<feature type="transmembrane region" description="Helical" evidence="8">
    <location>
        <begin position="238"/>
        <end position="261"/>
    </location>
</feature>
<dbReference type="PROSITE" id="PS50850">
    <property type="entry name" value="MFS"/>
    <property type="match status" value="1"/>
</dbReference>
<evidence type="ECO:0000256" key="1">
    <source>
        <dbReference type="ARBA" id="ARBA00004651"/>
    </source>
</evidence>
<feature type="transmembrane region" description="Helical" evidence="8">
    <location>
        <begin position="184"/>
        <end position="204"/>
    </location>
</feature>
<dbReference type="InterPro" id="IPR020846">
    <property type="entry name" value="MFS_dom"/>
</dbReference>
<keyword evidence="4 8" id="KW-0812">Transmembrane</keyword>
<comment type="subcellular location">
    <subcellularLocation>
        <location evidence="1">Cell membrane</location>
        <topology evidence="1">Multi-pass membrane protein</topology>
    </subcellularLocation>
</comment>
<dbReference type="PROSITE" id="PS00872">
    <property type="entry name" value="NA_GALACTOSIDE_SYMP"/>
    <property type="match status" value="1"/>
</dbReference>
<feature type="transmembrane region" description="Helical" evidence="8">
    <location>
        <begin position="407"/>
        <end position="429"/>
    </location>
</feature>
<evidence type="ECO:0000256" key="2">
    <source>
        <dbReference type="ARBA" id="ARBA00022448"/>
    </source>
</evidence>